<evidence type="ECO:0000313" key="2">
    <source>
        <dbReference type="EMBL" id="RZU41877.1"/>
    </source>
</evidence>
<dbReference type="RefSeq" id="WP_130419718.1">
    <property type="nucleotide sequence ID" value="NZ_SHKW01000001.1"/>
</dbReference>
<dbReference type="Proteomes" id="UP000292958">
    <property type="component" value="Unassembled WGS sequence"/>
</dbReference>
<keyword evidence="1" id="KW-0732">Signal</keyword>
<dbReference type="Gene3D" id="3.40.50.10320">
    <property type="entry name" value="LmbE-like"/>
    <property type="match status" value="1"/>
</dbReference>
<organism evidence="2 3">
    <name type="scientific">Edaphobacter modestus</name>
    <dbReference type="NCBI Taxonomy" id="388466"/>
    <lineage>
        <taxon>Bacteria</taxon>
        <taxon>Pseudomonadati</taxon>
        <taxon>Acidobacteriota</taxon>
        <taxon>Terriglobia</taxon>
        <taxon>Terriglobales</taxon>
        <taxon>Acidobacteriaceae</taxon>
        <taxon>Edaphobacter</taxon>
    </lineage>
</organism>
<evidence type="ECO:0000313" key="3">
    <source>
        <dbReference type="Proteomes" id="UP000292958"/>
    </source>
</evidence>
<reference evidence="2 3" key="1">
    <citation type="submission" date="2019-02" db="EMBL/GenBank/DDBJ databases">
        <title>Genomic Encyclopedia of Archaeal and Bacterial Type Strains, Phase II (KMG-II): from individual species to whole genera.</title>
        <authorList>
            <person name="Goeker M."/>
        </authorList>
    </citation>
    <scope>NUCLEOTIDE SEQUENCE [LARGE SCALE GENOMIC DNA]</scope>
    <source>
        <strain evidence="2 3">DSM 18101</strain>
    </source>
</reference>
<dbReference type="EMBL" id="SHKW01000001">
    <property type="protein sequence ID" value="RZU41877.1"/>
    <property type="molecule type" value="Genomic_DNA"/>
</dbReference>
<feature type="chain" id="PRO_5020366013" evidence="1">
    <location>
        <begin position="24"/>
        <end position="309"/>
    </location>
</feature>
<dbReference type="OrthoDB" id="9778719at2"/>
<dbReference type="InterPro" id="IPR003737">
    <property type="entry name" value="GlcNAc_PI_deacetylase-related"/>
</dbReference>
<accession>A0A4Q7YVR1</accession>
<dbReference type="SUPFAM" id="SSF102588">
    <property type="entry name" value="LmbE-like"/>
    <property type="match status" value="1"/>
</dbReference>
<comment type="caution">
    <text evidence="2">The sequence shown here is derived from an EMBL/GenBank/DDBJ whole genome shotgun (WGS) entry which is preliminary data.</text>
</comment>
<name>A0A4Q7YVR1_9BACT</name>
<dbReference type="AlphaFoldDB" id="A0A4Q7YVR1"/>
<protein>
    <submittedName>
        <fullName evidence="2">LmbE family N-acetylglucosaminyl deacetylase</fullName>
    </submittedName>
</protein>
<dbReference type="InterPro" id="IPR024078">
    <property type="entry name" value="LmbE-like_dom_sf"/>
</dbReference>
<evidence type="ECO:0000256" key="1">
    <source>
        <dbReference type="SAM" id="SignalP"/>
    </source>
</evidence>
<proteinExistence type="predicted"/>
<dbReference type="Pfam" id="PF02585">
    <property type="entry name" value="PIG-L"/>
    <property type="match status" value="1"/>
</dbReference>
<gene>
    <name evidence="2" type="ORF">BDD14_3414</name>
</gene>
<sequence>MERRGFFKMAAAAGLTGAAQAGAQTSAAQPVIERANANQPGRGKVFALITPHLDDGPIFAGGTVAKLLNEGYTGYFIRVSNDEKDSYNLTLGETVLANEQDAAQFVKVAGLKKCYDLNYRNHGLDDVSRMEIRVRLIFLFRPLKVDTVLSYDPWGHYEENPDHYVTAQAVEAACWMSGDHLDFPEQFEAGLKAHSVSEKYYFARGPQMVNRVVDIGPTLQQKITYIRSCKNMITNMVRSTNESLAGRGLRVAAFTGSQDAASDAYIQATFIERDKRVGARYGLEYAEEFHYIGPDHSLDEYIQAHAERI</sequence>
<keyword evidence="3" id="KW-1185">Reference proteome</keyword>
<feature type="signal peptide" evidence="1">
    <location>
        <begin position="1"/>
        <end position="23"/>
    </location>
</feature>